<reference evidence="1 2" key="1">
    <citation type="journal article" date="2021" name="Sci. Rep.">
        <title>The genome of the diatom Chaetoceros tenuissimus carries an ancient integrated fragment of an extant virus.</title>
        <authorList>
            <person name="Hongo Y."/>
            <person name="Kimura K."/>
            <person name="Takaki Y."/>
            <person name="Yoshida Y."/>
            <person name="Baba S."/>
            <person name="Kobayashi G."/>
            <person name="Nagasaki K."/>
            <person name="Hano T."/>
            <person name="Tomaru Y."/>
        </authorList>
    </citation>
    <scope>NUCLEOTIDE SEQUENCE [LARGE SCALE GENOMIC DNA]</scope>
    <source>
        <strain evidence="1 2">NIES-3715</strain>
    </source>
</reference>
<dbReference type="Gene3D" id="3.80.10.10">
    <property type="entry name" value="Ribonuclease Inhibitor"/>
    <property type="match status" value="1"/>
</dbReference>
<dbReference type="SUPFAM" id="SSF52058">
    <property type="entry name" value="L domain-like"/>
    <property type="match status" value="1"/>
</dbReference>
<comment type="caution">
    <text evidence="1">The sequence shown here is derived from an EMBL/GenBank/DDBJ whole genome shotgun (WGS) entry which is preliminary data.</text>
</comment>
<dbReference type="InterPro" id="IPR026906">
    <property type="entry name" value="LRR_5"/>
</dbReference>
<gene>
    <name evidence="1" type="ORF">CTEN210_00706</name>
</gene>
<dbReference type="Proteomes" id="UP001054902">
    <property type="component" value="Unassembled WGS sequence"/>
</dbReference>
<name>A0AAD3CDR2_9STRA</name>
<protein>
    <recommendedName>
        <fullName evidence="3">Leucine-rich repeat domain-containing protein</fullName>
    </recommendedName>
</protein>
<proteinExistence type="predicted"/>
<dbReference type="AlphaFoldDB" id="A0AAD3CDR2"/>
<dbReference type="InterPro" id="IPR032675">
    <property type="entry name" value="LRR_dom_sf"/>
</dbReference>
<sequence>MRVDNLNGLVTLFYDGSDIWDRPLHDEYDYEKERLSDACLDFWKERESWQQVIIEEGVTVIPKMAFYKCKNIQRVIFANTVIRIEREAFLRCGNLVYVKLSIQLIYIGRYAFSKTNLSSVFIPPRCEHIDHYAFTINKNLLIFHVPQQTRLGHSHGVIGRTKLIESSPFADRYGGRMQEAHIWIKNLNGSDEFSLHRACCSYQPLQEVIHGIVQERGLGAFKKKNKIGITPSAYIKVNPFADVKEIEIIRYYMKHMMGEID</sequence>
<accession>A0AAD3CDR2</accession>
<organism evidence="1 2">
    <name type="scientific">Chaetoceros tenuissimus</name>
    <dbReference type="NCBI Taxonomy" id="426638"/>
    <lineage>
        <taxon>Eukaryota</taxon>
        <taxon>Sar</taxon>
        <taxon>Stramenopiles</taxon>
        <taxon>Ochrophyta</taxon>
        <taxon>Bacillariophyta</taxon>
        <taxon>Coscinodiscophyceae</taxon>
        <taxon>Chaetocerotophycidae</taxon>
        <taxon>Chaetocerotales</taxon>
        <taxon>Chaetocerotaceae</taxon>
        <taxon>Chaetoceros</taxon>
    </lineage>
</organism>
<keyword evidence="2" id="KW-1185">Reference proteome</keyword>
<evidence type="ECO:0008006" key="3">
    <source>
        <dbReference type="Google" id="ProtNLM"/>
    </source>
</evidence>
<evidence type="ECO:0000313" key="1">
    <source>
        <dbReference type="EMBL" id="GFH44232.1"/>
    </source>
</evidence>
<dbReference type="EMBL" id="BLLK01000019">
    <property type="protein sequence ID" value="GFH44232.1"/>
    <property type="molecule type" value="Genomic_DNA"/>
</dbReference>
<dbReference type="Pfam" id="PF13306">
    <property type="entry name" value="LRR_5"/>
    <property type="match status" value="1"/>
</dbReference>
<evidence type="ECO:0000313" key="2">
    <source>
        <dbReference type="Proteomes" id="UP001054902"/>
    </source>
</evidence>